<dbReference type="InterPro" id="IPR043216">
    <property type="entry name" value="PAP-like"/>
</dbReference>
<evidence type="ECO:0000259" key="8">
    <source>
        <dbReference type="SMART" id="SM00014"/>
    </source>
</evidence>
<name>A0ABR1IVX7_9AGAR</name>
<evidence type="ECO:0000256" key="5">
    <source>
        <dbReference type="ARBA" id="ARBA00023136"/>
    </source>
</evidence>
<dbReference type="PANTHER" id="PTHR10165">
    <property type="entry name" value="LIPID PHOSPHATE PHOSPHATASE"/>
    <property type="match status" value="1"/>
</dbReference>
<evidence type="ECO:0000256" key="2">
    <source>
        <dbReference type="ARBA" id="ARBA00008816"/>
    </source>
</evidence>
<dbReference type="SUPFAM" id="SSF48317">
    <property type="entry name" value="Acid phosphatase/Vanadium-dependent haloperoxidase"/>
    <property type="match status" value="1"/>
</dbReference>
<keyword evidence="10" id="KW-1185">Reference proteome</keyword>
<feature type="transmembrane region" description="Helical" evidence="7">
    <location>
        <begin position="116"/>
        <end position="132"/>
    </location>
</feature>
<comment type="subcellular location">
    <subcellularLocation>
        <location evidence="1">Membrane</location>
        <topology evidence="1">Multi-pass membrane protein</topology>
    </subcellularLocation>
</comment>
<organism evidence="9 10">
    <name type="scientific">Marasmiellus scandens</name>
    <dbReference type="NCBI Taxonomy" id="2682957"/>
    <lineage>
        <taxon>Eukaryota</taxon>
        <taxon>Fungi</taxon>
        <taxon>Dikarya</taxon>
        <taxon>Basidiomycota</taxon>
        <taxon>Agaricomycotina</taxon>
        <taxon>Agaricomycetes</taxon>
        <taxon>Agaricomycetidae</taxon>
        <taxon>Agaricales</taxon>
        <taxon>Marasmiineae</taxon>
        <taxon>Omphalotaceae</taxon>
        <taxon>Marasmiellus</taxon>
    </lineage>
</organism>
<feature type="domain" description="Phosphatidic acid phosphatase type 2/haloperoxidase" evidence="8">
    <location>
        <begin position="17"/>
        <end position="161"/>
    </location>
</feature>
<comment type="caution">
    <text evidence="9">The sequence shown here is derived from an EMBL/GenBank/DDBJ whole genome shotgun (WGS) entry which is preliminary data.</text>
</comment>
<sequence>MQVPIVIFCWLLNVTSTQVTVGYAFAGTFSQVVRISAGRPRPDFIARCNPSPDILNAPVFGLANITICQQTDTAFLQDGMRSFFSGHSILAAFGFGFTSLYLAGKLHLFDGNAHSWKVWLVIAPLVVAIWICETRVADRRHHWQDVTTGFFIGILIAYTTYRQFFPHIGDTESHLCYPPRFEEDDRRKAKLSQDNREWVPLTGIETTPFQPEHGREHERRDNDNAV</sequence>
<keyword evidence="4 7" id="KW-1133">Transmembrane helix</keyword>
<accession>A0ABR1IVX7</accession>
<keyword evidence="5 7" id="KW-0472">Membrane</keyword>
<keyword evidence="3 7" id="KW-0812">Transmembrane</keyword>
<dbReference type="SMART" id="SM00014">
    <property type="entry name" value="acidPPc"/>
    <property type="match status" value="1"/>
</dbReference>
<evidence type="ECO:0000256" key="3">
    <source>
        <dbReference type="ARBA" id="ARBA00022692"/>
    </source>
</evidence>
<dbReference type="EMBL" id="JBANRG010000070">
    <property type="protein sequence ID" value="KAK7440046.1"/>
    <property type="molecule type" value="Genomic_DNA"/>
</dbReference>
<dbReference type="InterPro" id="IPR036938">
    <property type="entry name" value="PAP2/HPO_sf"/>
</dbReference>
<comment type="similarity">
    <text evidence="2">Belongs to the PA-phosphatase related phosphoesterase family.</text>
</comment>
<feature type="compositionally biased region" description="Basic and acidic residues" evidence="6">
    <location>
        <begin position="212"/>
        <end position="226"/>
    </location>
</feature>
<evidence type="ECO:0000256" key="6">
    <source>
        <dbReference type="SAM" id="MobiDB-lite"/>
    </source>
</evidence>
<dbReference type="Gene3D" id="1.20.144.10">
    <property type="entry name" value="Phosphatidic acid phosphatase type 2/haloperoxidase"/>
    <property type="match status" value="1"/>
</dbReference>
<dbReference type="CDD" id="cd03390">
    <property type="entry name" value="PAP2_containing_1_like"/>
    <property type="match status" value="1"/>
</dbReference>
<feature type="transmembrane region" description="Helical" evidence="7">
    <location>
        <begin position="83"/>
        <end position="104"/>
    </location>
</feature>
<feature type="region of interest" description="Disordered" evidence="6">
    <location>
        <begin position="203"/>
        <end position="226"/>
    </location>
</feature>
<gene>
    <name evidence="9" type="ORF">VKT23_017297</name>
</gene>
<evidence type="ECO:0000256" key="7">
    <source>
        <dbReference type="SAM" id="Phobius"/>
    </source>
</evidence>
<dbReference type="Proteomes" id="UP001498398">
    <property type="component" value="Unassembled WGS sequence"/>
</dbReference>
<evidence type="ECO:0000313" key="9">
    <source>
        <dbReference type="EMBL" id="KAK7440046.1"/>
    </source>
</evidence>
<protein>
    <recommendedName>
        <fullName evidence="8">Phosphatidic acid phosphatase type 2/haloperoxidase domain-containing protein</fullName>
    </recommendedName>
</protein>
<proteinExistence type="inferred from homology"/>
<dbReference type="InterPro" id="IPR000326">
    <property type="entry name" value="PAP2/HPO"/>
</dbReference>
<dbReference type="PANTHER" id="PTHR10165:SF35">
    <property type="entry name" value="RE23632P"/>
    <property type="match status" value="1"/>
</dbReference>
<dbReference type="Pfam" id="PF01569">
    <property type="entry name" value="PAP2"/>
    <property type="match status" value="1"/>
</dbReference>
<evidence type="ECO:0000256" key="1">
    <source>
        <dbReference type="ARBA" id="ARBA00004141"/>
    </source>
</evidence>
<evidence type="ECO:0000313" key="10">
    <source>
        <dbReference type="Proteomes" id="UP001498398"/>
    </source>
</evidence>
<evidence type="ECO:0000256" key="4">
    <source>
        <dbReference type="ARBA" id="ARBA00022989"/>
    </source>
</evidence>
<reference evidence="9 10" key="1">
    <citation type="submission" date="2024-01" db="EMBL/GenBank/DDBJ databases">
        <title>A draft genome for the cacao thread blight pathogen Marasmiellus scandens.</title>
        <authorList>
            <person name="Baruah I.K."/>
            <person name="Leung J."/>
            <person name="Bukari Y."/>
            <person name="Amoako-Attah I."/>
            <person name="Meinhardt L.W."/>
            <person name="Bailey B.A."/>
            <person name="Cohen S.P."/>
        </authorList>
    </citation>
    <scope>NUCLEOTIDE SEQUENCE [LARGE SCALE GENOMIC DNA]</scope>
    <source>
        <strain evidence="9 10">GH-19</strain>
    </source>
</reference>